<dbReference type="Pfam" id="PF05154">
    <property type="entry name" value="TM2"/>
    <property type="match status" value="1"/>
</dbReference>
<evidence type="ECO:0000256" key="1">
    <source>
        <dbReference type="ARBA" id="ARBA00004141"/>
    </source>
</evidence>
<dbReference type="InterPro" id="IPR012551">
    <property type="entry name" value="DUF1707_SHOCT-like"/>
</dbReference>
<proteinExistence type="predicted"/>
<reference evidence="8 9" key="1">
    <citation type="submission" date="2021-02" db="EMBL/GenBank/DDBJ databases">
        <title>Actinophytocola xerophila sp. nov., isolated from soil of cotton cropping field.</title>
        <authorList>
            <person name="Huang R."/>
            <person name="Chen X."/>
            <person name="Ge X."/>
            <person name="Liu W."/>
        </authorList>
    </citation>
    <scope>NUCLEOTIDE SEQUENCE [LARGE SCALE GENOMIC DNA]</scope>
    <source>
        <strain evidence="8 9">S1-96</strain>
    </source>
</reference>
<name>A0ABT2JIA1_9PSEU</name>
<dbReference type="PANTHER" id="PTHR40763">
    <property type="entry name" value="MEMBRANE PROTEIN-RELATED"/>
    <property type="match status" value="1"/>
</dbReference>
<evidence type="ECO:0000256" key="5">
    <source>
        <dbReference type="SAM" id="Phobius"/>
    </source>
</evidence>
<gene>
    <name evidence="8" type="ORF">JT362_31305</name>
</gene>
<comment type="caution">
    <text evidence="8">The sequence shown here is derived from an EMBL/GenBank/DDBJ whole genome shotgun (WGS) entry which is preliminary data.</text>
</comment>
<keyword evidence="9" id="KW-1185">Reference proteome</keyword>
<accession>A0ABT2JIA1</accession>
<protein>
    <submittedName>
        <fullName evidence="8">DUF1707 domain-containing protein</fullName>
    </submittedName>
</protein>
<dbReference type="InterPro" id="IPR007829">
    <property type="entry name" value="TM2"/>
</dbReference>
<keyword evidence="3 5" id="KW-1133">Transmembrane helix</keyword>
<keyword evidence="2 5" id="KW-0812">Transmembrane</keyword>
<evidence type="ECO:0000256" key="3">
    <source>
        <dbReference type="ARBA" id="ARBA00022989"/>
    </source>
</evidence>
<comment type="subcellular location">
    <subcellularLocation>
        <location evidence="1">Membrane</location>
        <topology evidence="1">Multi-pass membrane protein</topology>
    </subcellularLocation>
</comment>
<evidence type="ECO:0000259" key="7">
    <source>
        <dbReference type="Pfam" id="PF08044"/>
    </source>
</evidence>
<keyword evidence="4 5" id="KW-0472">Membrane</keyword>
<sequence>MEEPVGSDELRIGTAERESAVRLLGEHFAEGRLQVEEYEERVGLALDAKTRADLRPLFADLPAPSPPFMVPPVRRDEPLPAFRPVAPSPVEYSDRSRIAAGVLQILLPFGIGRFYTGHTGTALAQLFTAIFFVGVVWSFVDGVILIAKGGEDRYGRPLRD</sequence>
<evidence type="ECO:0000313" key="9">
    <source>
        <dbReference type="Proteomes" id="UP001156441"/>
    </source>
</evidence>
<evidence type="ECO:0000313" key="8">
    <source>
        <dbReference type="EMBL" id="MCT2587617.1"/>
    </source>
</evidence>
<feature type="transmembrane region" description="Helical" evidence="5">
    <location>
        <begin position="122"/>
        <end position="147"/>
    </location>
</feature>
<evidence type="ECO:0000259" key="6">
    <source>
        <dbReference type="Pfam" id="PF05154"/>
    </source>
</evidence>
<evidence type="ECO:0000256" key="4">
    <source>
        <dbReference type="ARBA" id="ARBA00023136"/>
    </source>
</evidence>
<organism evidence="8 9">
    <name type="scientific">Actinophytocola gossypii</name>
    <dbReference type="NCBI Taxonomy" id="2812003"/>
    <lineage>
        <taxon>Bacteria</taxon>
        <taxon>Bacillati</taxon>
        <taxon>Actinomycetota</taxon>
        <taxon>Actinomycetes</taxon>
        <taxon>Pseudonocardiales</taxon>
        <taxon>Pseudonocardiaceae</taxon>
    </lineage>
</organism>
<dbReference type="Pfam" id="PF08044">
    <property type="entry name" value="DUF1707"/>
    <property type="match status" value="1"/>
</dbReference>
<feature type="domain" description="TM2" evidence="6">
    <location>
        <begin position="94"/>
        <end position="143"/>
    </location>
</feature>
<feature type="domain" description="DUF1707" evidence="7">
    <location>
        <begin position="10"/>
        <end position="62"/>
    </location>
</feature>
<evidence type="ECO:0000256" key="2">
    <source>
        <dbReference type="ARBA" id="ARBA00022692"/>
    </source>
</evidence>
<dbReference type="PANTHER" id="PTHR40763:SF4">
    <property type="entry name" value="DUF1707 DOMAIN-CONTAINING PROTEIN"/>
    <property type="match status" value="1"/>
</dbReference>
<dbReference type="RefSeq" id="WP_260195526.1">
    <property type="nucleotide sequence ID" value="NZ_JAFFZE010000026.1"/>
</dbReference>
<dbReference type="EMBL" id="JAFFZE010000026">
    <property type="protein sequence ID" value="MCT2587617.1"/>
    <property type="molecule type" value="Genomic_DNA"/>
</dbReference>
<dbReference type="Proteomes" id="UP001156441">
    <property type="component" value="Unassembled WGS sequence"/>
</dbReference>